<gene>
    <name evidence="5" type="ORF">ACFSAH_12790</name>
</gene>
<organism evidence="5 6">
    <name type="scientific">Pseudopedobacter beijingensis</name>
    <dbReference type="NCBI Taxonomy" id="1207056"/>
    <lineage>
        <taxon>Bacteria</taxon>
        <taxon>Pseudomonadati</taxon>
        <taxon>Bacteroidota</taxon>
        <taxon>Sphingobacteriia</taxon>
        <taxon>Sphingobacteriales</taxon>
        <taxon>Sphingobacteriaceae</taxon>
        <taxon>Pseudopedobacter</taxon>
    </lineage>
</organism>
<feature type="repeat" description="TPR" evidence="3">
    <location>
        <begin position="266"/>
        <end position="299"/>
    </location>
</feature>
<dbReference type="SMART" id="SM00028">
    <property type="entry name" value="TPR"/>
    <property type="match status" value="4"/>
</dbReference>
<feature type="chain" id="PRO_5045654772" evidence="4">
    <location>
        <begin position="20"/>
        <end position="392"/>
    </location>
</feature>
<protein>
    <submittedName>
        <fullName evidence="5">Tetratricopeptide repeat protein</fullName>
    </submittedName>
</protein>
<dbReference type="PANTHER" id="PTHR45586">
    <property type="entry name" value="TPR REPEAT-CONTAINING PROTEIN PA4667"/>
    <property type="match status" value="1"/>
</dbReference>
<sequence length="392" mass="43748">MKKAILSIFMFAAVSSAFAQKSEISAAKNSYALFEVNLQAKATMKKQLEVLNTAKTSIDKAVLHDKTKGSAEAWSNRGLIYSAIAVTDTVNKSKAEEAMKTALESIAEAKKLDAAGKEKNILTNAENNLLIYMQNKGVKAFNTKNYKEAFNAFKYMSSVQPQDSLFTMYAAYAANNAQMPEEAITYYEKSLSLNKKNPVIYQELSRLYLSKADTSKALKTIEEGREGHPENLSLILDELNIYLNKGQVASQISKIENAVNRDPKNKTLHFVAGIAYNANKQPEKAAEAYKKAIELDPNYTDAILNLSILYIDKANVYINEANKLPNNKSTEAKYNALKGQFEGELKKALPLLERARELNPKDVNVLNTLREVYVKLNRMDKATQIKKELGDL</sequence>
<reference evidence="6" key="1">
    <citation type="journal article" date="2019" name="Int. J. Syst. Evol. Microbiol.">
        <title>The Global Catalogue of Microorganisms (GCM) 10K type strain sequencing project: providing services to taxonomists for standard genome sequencing and annotation.</title>
        <authorList>
            <consortium name="The Broad Institute Genomics Platform"/>
            <consortium name="The Broad Institute Genome Sequencing Center for Infectious Disease"/>
            <person name="Wu L."/>
            <person name="Ma J."/>
        </authorList>
    </citation>
    <scope>NUCLEOTIDE SEQUENCE [LARGE SCALE GENOMIC DNA]</scope>
    <source>
        <strain evidence="6">CCUG 53762</strain>
    </source>
</reference>
<evidence type="ECO:0000313" key="5">
    <source>
        <dbReference type="EMBL" id="MFD1630759.1"/>
    </source>
</evidence>
<dbReference type="RefSeq" id="WP_379663135.1">
    <property type="nucleotide sequence ID" value="NZ_JBHUDG010000019.1"/>
</dbReference>
<proteinExistence type="predicted"/>
<dbReference type="InterPro" id="IPR019734">
    <property type="entry name" value="TPR_rpt"/>
</dbReference>
<comment type="caution">
    <text evidence="5">The sequence shown here is derived from an EMBL/GenBank/DDBJ whole genome shotgun (WGS) entry which is preliminary data.</text>
</comment>
<dbReference type="SUPFAM" id="SSF48452">
    <property type="entry name" value="TPR-like"/>
    <property type="match status" value="1"/>
</dbReference>
<accession>A0ABW4IFL8</accession>
<keyword evidence="4" id="KW-0732">Signal</keyword>
<dbReference type="Proteomes" id="UP001597118">
    <property type="component" value="Unassembled WGS sequence"/>
</dbReference>
<keyword evidence="6" id="KW-1185">Reference proteome</keyword>
<evidence type="ECO:0000313" key="6">
    <source>
        <dbReference type="Proteomes" id="UP001597118"/>
    </source>
</evidence>
<evidence type="ECO:0000256" key="4">
    <source>
        <dbReference type="SAM" id="SignalP"/>
    </source>
</evidence>
<dbReference type="PANTHER" id="PTHR45586:SF1">
    <property type="entry name" value="LIPOPOLYSACCHARIDE ASSEMBLY PROTEIN B"/>
    <property type="match status" value="1"/>
</dbReference>
<name>A0ABW4IFL8_9SPHI</name>
<keyword evidence="2 3" id="KW-0802">TPR repeat</keyword>
<feature type="signal peptide" evidence="4">
    <location>
        <begin position="1"/>
        <end position="19"/>
    </location>
</feature>
<evidence type="ECO:0000256" key="2">
    <source>
        <dbReference type="ARBA" id="ARBA00022803"/>
    </source>
</evidence>
<dbReference type="InterPro" id="IPR011990">
    <property type="entry name" value="TPR-like_helical_dom_sf"/>
</dbReference>
<evidence type="ECO:0000256" key="3">
    <source>
        <dbReference type="PROSITE-ProRule" id="PRU00339"/>
    </source>
</evidence>
<dbReference type="EMBL" id="JBHUDG010000019">
    <property type="protein sequence ID" value="MFD1630759.1"/>
    <property type="molecule type" value="Genomic_DNA"/>
</dbReference>
<dbReference type="Gene3D" id="1.25.40.10">
    <property type="entry name" value="Tetratricopeptide repeat domain"/>
    <property type="match status" value="3"/>
</dbReference>
<dbReference type="PROSITE" id="PS50005">
    <property type="entry name" value="TPR"/>
    <property type="match status" value="1"/>
</dbReference>
<dbReference type="InterPro" id="IPR051012">
    <property type="entry name" value="CellSynth/LPSAsmb/PSIAsmb"/>
</dbReference>
<dbReference type="Pfam" id="PF13429">
    <property type="entry name" value="TPR_15"/>
    <property type="match status" value="1"/>
</dbReference>
<keyword evidence="1" id="KW-0677">Repeat</keyword>
<evidence type="ECO:0000256" key="1">
    <source>
        <dbReference type="ARBA" id="ARBA00022737"/>
    </source>
</evidence>